<feature type="disulfide bond" evidence="32">
    <location>
        <begin position="53"/>
        <end position="73"/>
    </location>
</feature>
<feature type="short sequence motif" description="Di-leucine internalization motif" evidence="32">
    <location>
        <begin position="858"/>
        <end position="859"/>
    </location>
</feature>
<dbReference type="InterPro" id="IPR037527">
    <property type="entry name" value="Gp160"/>
</dbReference>
<keyword evidence="17 32" id="KW-1161">Viral attachment to host cell</keyword>
<evidence type="ECO:0000256" key="30">
    <source>
        <dbReference type="ARBA" id="ARBA00023288"/>
    </source>
</evidence>
<evidence type="ECO:0000259" key="35">
    <source>
        <dbReference type="Pfam" id="PF00516"/>
    </source>
</evidence>
<evidence type="ECO:0000313" key="37">
    <source>
        <dbReference type="EMBL" id="QCS35571.1"/>
    </source>
</evidence>
<evidence type="ECO:0000256" key="4">
    <source>
        <dbReference type="ARBA" id="ARBA00004563"/>
    </source>
</evidence>
<keyword evidence="13 32" id="KW-0165">Cleavage on pair of basic residues</keyword>
<dbReference type="FunFam" id="2.170.40.20:FF:000003">
    <property type="entry name" value="Envelope glycoprotein gp160"/>
    <property type="match status" value="1"/>
</dbReference>
<comment type="domain">
    <text evidence="32 33">The 17 amino acids long immunosuppressive region is present in many retroviral envelope proteins. Synthetic peptides derived from this relatively conserved sequence inhibit immune function in vitro and in vivo.</text>
</comment>
<feature type="chain" id="PRO_5023338475" description="Transmembrane protein gp41" evidence="32">
    <location>
        <begin position="515"/>
        <end position="859"/>
    </location>
</feature>
<keyword evidence="26 32" id="KW-0564">Palmitate</keyword>
<comment type="subunit">
    <text evidence="32">The mature envelope protein (Env) consists of a homotrimer of non-covalently associated gp120-gp41 heterodimers. The resulting complex protrudes from the virus surface as a spike. There seems to be as few as 10 spikes on the average virion. Surface protein gp120 interacts with host CD4, CCR5 and CXCR4. Gp120 also interacts with the C-type lectins CD209/DC-SIGN and CLEC4M/DC-SIGNR (collectively referred to as DC-SIGN(R)). Gp120 and gp41 interact with GalCer. Gp120 interacts with host ITGA4/ITGB7 complex; on CD4+ T-cells, this interaction results in rapid activation of integrin ITGAL/LFA-1, which facilitates efficient cell-to-cell spreading of HIV-1. Gp120 interacts with cell-associated heparan sulfate; this interaction increases virus infectivity on permissive cells and may be involved in infection of CD4- cells.</text>
</comment>
<evidence type="ECO:0000256" key="6">
    <source>
        <dbReference type="ARBA" id="ARBA00004650"/>
    </source>
</evidence>
<evidence type="ECO:0000256" key="29">
    <source>
        <dbReference type="ARBA" id="ARBA00023280"/>
    </source>
</evidence>
<evidence type="ECO:0000256" key="26">
    <source>
        <dbReference type="ARBA" id="ARBA00023139"/>
    </source>
</evidence>
<comment type="domain">
    <text evidence="32">The YXXL motif is involved in determining the exact site of viral release at the surface of infected mononuclear cells and promotes endocytosis. YXXL and di-leucine endocytosis motifs interact directly or indirectly with the clathrin adapter complexes, opperate independently, and their activities are not additive.</text>
</comment>
<keyword evidence="22 32" id="KW-1133">Transmembrane helix</keyword>
<dbReference type="Pfam" id="PF00517">
    <property type="entry name" value="GP41"/>
    <property type="match status" value="1"/>
</dbReference>
<organismHost>
    <name type="scientific">Homo sapiens</name>
    <name type="common">Human</name>
    <dbReference type="NCBI Taxonomy" id="9606"/>
</organismHost>
<evidence type="ECO:0000259" key="36">
    <source>
        <dbReference type="Pfam" id="PF00517"/>
    </source>
</evidence>
<dbReference type="GO" id="GO:0019064">
    <property type="term" value="P:fusion of virus membrane with host plasma membrane"/>
    <property type="evidence" value="ECO:0007669"/>
    <property type="project" value="UniProtKB-UniRule"/>
</dbReference>
<feature type="short sequence motif" description="YXXL motif; contains endocytosis signal" evidence="32">
    <location>
        <begin position="715"/>
        <end position="718"/>
    </location>
</feature>
<evidence type="ECO:0000256" key="7">
    <source>
        <dbReference type="ARBA" id="ARBA00022506"/>
    </source>
</evidence>
<proteinExistence type="inferred from homology"/>
<feature type="disulfide bond" evidence="32">
    <location>
        <begin position="229"/>
        <end position="258"/>
    </location>
</feature>
<evidence type="ECO:0000256" key="22">
    <source>
        <dbReference type="ARBA" id="ARBA00022989"/>
    </source>
</evidence>
<feature type="disulfide bond" evidence="32">
    <location>
        <begin position="601"/>
        <end position="607"/>
    </location>
</feature>
<comment type="function">
    <text evidence="32">Surface protein gp120: Attaches the virus to the host lymphoid cell by binding to the primary receptor CD4. This interaction induces a structural rearrangement creating a high affinity binding site for a chemokine coreceptor like CXCR4 and/or CCR5. Acts as a ligand for CD209/DC-SIGN and CLEC4M/DC-SIGNR, which are respectively found on dendritic cells (DCs), and on endothelial cells of liver sinusoids and lymph node sinuses. These interactions allow capture of viral particles at mucosal surfaces by these cells and subsequent transmission to permissive cells. HIV subverts the migration properties of dendritic cells to gain access to CD4+ T-cells in lymph nodes. Virus transmission to permissive T-cells occurs either in trans (without DCs infection, through viral capture and transmission), or in cis (following DCs productive infection, through the usual CD4-gp120 interaction), thereby inducing a robust infection. In trans infection, bound virions remain infectious over days and it is proposed that they are not degraded, but protected in non-lysosomal acidic organelles within the DCs close to the cell membrane thus contributing to the viral infectious potential during DCs' migration from the periphery to the lymphoid tissues. On arrival at lymphoid tissues, intact virions recycle back to DCs' cell surface allowing virus transmission to CD4+ T-cells.</text>
</comment>
<evidence type="ECO:0000256" key="28">
    <source>
        <dbReference type="ARBA" id="ARBA00023180"/>
    </source>
</evidence>
<feature type="site" description="Cleavage; by host furin" evidence="32">
    <location>
        <begin position="514"/>
        <end position="515"/>
    </location>
</feature>
<keyword evidence="27 32" id="KW-1015">Disulfide bond</keyword>
<dbReference type="GO" id="GO:0016020">
    <property type="term" value="C:membrane"/>
    <property type="evidence" value="ECO:0007669"/>
    <property type="project" value="UniProtKB-UniRule"/>
</dbReference>
<keyword evidence="11 32" id="KW-0945">Host-virus interaction</keyword>
<dbReference type="GO" id="GO:0055036">
    <property type="term" value="C:virion membrane"/>
    <property type="evidence" value="ECO:0007669"/>
    <property type="project" value="UniProtKB-SubCell"/>
</dbReference>
<comment type="function">
    <text evidence="32">Transmembrane protein gp41: Acts as a class I viral fusion protein. Under the current model, the protein has at least 3 conformational states: pre-fusion native state, pre-hairpin intermediate state, and post-fusion hairpin state. During fusion of viral and target intracellular membranes, the coiled coil regions (heptad repeats) assume a trimer-of-hairpins structure, positioning the fusion peptide in close proximity to the C-terminal region of the ectodomain. The formation of this structure appears to drive apposition and subsequent fusion of viral and target cell membranes. Complete fusion occurs in host cell endosomes and is dynamin-dependent, however some lipid transfer might occur at the plasma membrane. The virus undergoes clathrin-dependent internalization long before endosomal fusion, thus minimizing the surface exposure of conserved viral epitopes during fusion and reducing the efficacy of inhibitors targeting these epitopes. Membranes fusion leads to delivery of the nucleocapsid into the cytoplasm.</text>
</comment>
<evidence type="ECO:0000256" key="31">
    <source>
        <dbReference type="ARBA" id="ARBA00023296"/>
    </source>
</evidence>
<evidence type="ECO:0000256" key="19">
    <source>
        <dbReference type="ARBA" id="ARBA00022870"/>
    </source>
</evidence>
<feature type="region of interest" description="CD4-binding loop" evidence="32">
    <location>
        <begin position="373"/>
        <end position="383"/>
    </location>
</feature>
<comment type="PTM">
    <text evidence="32">Specific enzymatic cleavages in vivo yield mature proteins. Envelope glycoproteins are synthesized as a inactive precursor that is heavily N-glycosylated and processed likely by host cell furin in the Golgi to yield the mature SU and TM proteins. The cleavage site between SU and TM requires the minimal sequence [KR]-X-[KR]-R. About 2 of the 9 disulfide bonds of gp41 are reduced by P4HB/PDI, following binding to CD4 receptor.</text>
</comment>
<evidence type="ECO:0000256" key="3">
    <source>
        <dbReference type="ARBA" id="ARBA00004505"/>
    </source>
</evidence>
<evidence type="ECO:0000256" key="24">
    <source>
        <dbReference type="ARBA" id="ARBA00023054"/>
    </source>
</evidence>
<keyword evidence="30 32" id="KW-0449">Lipoprotein</keyword>
<feature type="region of interest" description="MPER; binding to GalCer" evidence="32">
    <location>
        <begin position="665"/>
        <end position="686"/>
    </location>
</feature>
<feature type="transmembrane region" description="Helical" evidence="33">
    <location>
        <begin position="681"/>
        <end position="708"/>
    </location>
</feature>
<feature type="region of interest" description="Fusion peptide" evidence="32">
    <location>
        <begin position="515"/>
        <end position="535"/>
    </location>
</feature>
<keyword evidence="20 32" id="KW-0261">Viral envelope protein</keyword>
<keyword evidence="25 32" id="KW-0472">Membrane</keyword>
<feature type="chain" id="PRO_5023338474" description="Envelope glycoprotein gp160" evidence="32">
    <location>
        <begin position="32"/>
        <end position="859"/>
    </location>
</feature>
<dbReference type="SUPFAM" id="SSF58069">
    <property type="entry name" value="Virus ectodomain"/>
    <property type="match status" value="1"/>
</dbReference>
<keyword evidence="28 32" id="KW-0325">Glycoprotein</keyword>
<dbReference type="GO" id="GO:1903911">
    <property type="term" value="P:positive regulation of receptor clustering"/>
    <property type="evidence" value="ECO:0007669"/>
    <property type="project" value="UniProtKB-UniRule"/>
</dbReference>
<dbReference type="EMBL" id="MH746241">
    <property type="protein sequence ID" value="QCS35571.1"/>
    <property type="molecule type" value="Genomic_DNA"/>
</dbReference>
<evidence type="ECO:0000256" key="16">
    <source>
        <dbReference type="ARBA" id="ARBA00022729"/>
    </source>
</evidence>
<keyword evidence="23 32" id="KW-1039">Host endosome</keyword>
<dbReference type="InterPro" id="IPR000328">
    <property type="entry name" value="GP41-like"/>
</dbReference>
<comment type="subcellular location">
    <subcellularLocation>
        <location evidence="3">Host cell membrane</location>
        <topology evidence="3">Peripheral membrane protein</topology>
    </subcellularLocation>
    <subcellularLocation>
        <location evidence="1">Host cell membrane</location>
        <topology evidence="1">Single-pass type I membrane protein</topology>
    </subcellularLocation>
    <subcellularLocation>
        <location evidence="2">Host endosome membrane</location>
        <topology evidence="2">Peripheral membrane protein</topology>
    </subcellularLocation>
    <subcellularLocation>
        <location evidence="5">Host endosome membrane</location>
        <topology evidence="5">Single-pass type I membrane protein</topology>
    </subcellularLocation>
    <subcellularLocation>
        <location evidence="6">Virion membrane</location>
        <topology evidence="6">Peripheral membrane protein</topology>
    </subcellularLocation>
    <subcellularLocation>
        <location evidence="4">Virion membrane</location>
        <topology evidence="4">Single-pass type I membrane protein</topology>
    </subcellularLocation>
</comment>
<feature type="region of interest" description="Disordered" evidence="34">
    <location>
        <begin position="138"/>
        <end position="157"/>
    </location>
</feature>
<keyword evidence="9 32" id="KW-1032">Host cell membrane</keyword>
<dbReference type="GO" id="GO:0019062">
    <property type="term" value="P:virion attachment to host cell"/>
    <property type="evidence" value="ECO:0007669"/>
    <property type="project" value="UniProtKB-UniRule"/>
</dbReference>
<dbReference type="HAMAP" id="MF_04083">
    <property type="entry name" value="HIV_ENV"/>
    <property type="match status" value="1"/>
</dbReference>
<keyword evidence="29 32" id="KW-0899">Viral immunoevasion</keyword>
<comment type="domain">
    <text evidence="32">The CD4-binding region is targeted by the antibody b12.</text>
</comment>
<evidence type="ECO:0000256" key="23">
    <source>
        <dbReference type="ARBA" id="ARBA00023046"/>
    </source>
</evidence>
<dbReference type="GO" id="GO:0019031">
    <property type="term" value="C:viral envelope"/>
    <property type="evidence" value="ECO:0007669"/>
    <property type="project" value="UniProtKB-KW"/>
</dbReference>
<evidence type="ECO:0000256" key="34">
    <source>
        <dbReference type="SAM" id="MobiDB-lite"/>
    </source>
</evidence>
<evidence type="ECO:0000256" key="13">
    <source>
        <dbReference type="ARBA" id="ARBA00022685"/>
    </source>
</evidence>
<evidence type="ECO:0000256" key="18">
    <source>
        <dbReference type="ARBA" id="ARBA00022844"/>
    </source>
</evidence>
<dbReference type="Gene3D" id="2.170.40.20">
    <property type="entry name" value="Human immunodeficiency virus 1, Gp160, envelope glycoprotein"/>
    <property type="match status" value="2"/>
</dbReference>
<feature type="domain" description="Retroviral envelope protein GP41-like" evidence="36">
    <location>
        <begin position="533"/>
        <end position="723"/>
    </location>
</feature>
<evidence type="ECO:0000256" key="12">
    <source>
        <dbReference type="ARBA" id="ARBA00022595"/>
    </source>
</evidence>
<dbReference type="InterPro" id="IPR036377">
    <property type="entry name" value="Gp120_core_sf"/>
</dbReference>
<dbReference type="GO" id="GO:0075512">
    <property type="term" value="P:clathrin-dependent endocytosis of virus by host cell"/>
    <property type="evidence" value="ECO:0007669"/>
    <property type="project" value="UniProtKB-UniRule"/>
</dbReference>
<evidence type="ECO:0000256" key="27">
    <source>
        <dbReference type="ARBA" id="ARBA00023157"/>
    </source>
</evidence>
<comment type="similarity">
    <text evidence="32">Belongs to the HIV-1 env protein family.</text>
</comment>
<evidence type="ECO:0000256" key="1">
    <source>
        <dbReference type="ARBA" id="ARBA00004402"/>
    </source>
</evidence>
<dbReference type="FunFam" id="1.20.5.490:FF:000001">
    <property type="entry name" value="Envelope glycoprotein gp160"/>
    <property type="match status" value="1"/>
</dbReference>
<dbReference type="GO" id="GO:0005198">
    <property type="term" value="F:structural molecule activity"/>
    <property type="evidence" value="ECO:0007669"/>
    <property type="project" value="UniProtKB-UniRule"/>
</dbReference>
<comment type="function">
    <text evidence="32">Envelope glycoprotein gp160: Oligomerizes in the host endoplasmic reticulum into predominantly trimers. In a second time, gp160 transits in the host Golgi, where glycosylation is completed. The precursor is then proteolytically cleaved in the trans-Golgi and thereby activated by cellular furin or furin-like proteases to produce gp120 and gp41.</text>
</comment>
<evidence type="ECO:0000256" key="5">
    <source>
        <dbReference type="ARBA" id="ARBA00004578"/>
    </source>
</evidence>
<evidence type="ECO:0000256" key="2">
    <source>
        <dbReference type="ARBA" id="ARBA00004433"/>
    </source>
</evidence>
<dbReference type="GO" id="GO:0044175">
    <property type="term" value="C:host cell endosome membrane"/>
    <property type="evidence" value="ECO:0007669"/>
    <property type="project" value="UniProtKB-SubCell"/>
</dbReference>
<feature type="topological domain" description="Cytoplasmic" evidence="32">
    <location>
        <begin position="709"/>
        <end position="859"/>
    </location>
</feature>
<dbReference type="Gene3D" id="1.20.5.490">
    <property type="entry name" value="Single helix bin"/>
    <property type="match status" value="1"/>
</dbReference>
<comment type="caution">
    <text evidence="32">Lacks conserved residue(s) required for the propagation of feature annotation.</text>
</comment>
<dbReference type="FunFam" id="2.170.40.20:FF:000004">
    <property type="entry name" value="Envelope glycoprotein gp160"/>
    <property type="match status" value="1"/>
</dbReference>
<evidence type="ECO:0000256" key="14">
    <source>
        <dbReference type="ARBA" id="ARBA00022692"/>
    </source>
</evidence>
<keyword evidence="24 32" id="KW-0175">Coiled coil</keyword>
<comment type="miscellaneous">
    <text evidence="32">HIV-1 lineages are divided in three main groups, M (for Major), O (for Outlier), and N (for New, or Non-M, Non-O). The vast majority of strains found worldwide belong to the group M. Group O seems to be endemic to and largely confined to Cameroon and neighboring countries in West Central Africa, where these viruses represent a small minority of HIV-1 strains. The group N is represented by a limited number of isolates from Cameroonian persons. The group M is further subdivided in 9 clades or subtypes (A to D, F to H, J and K).</text>
</comment>
<feature type="disulfide bond" evidence="32">
    <location>
        <begin position="239"/>
        <end position="250"/>
    </location>
</feature>
<feature type="region of interest" description="Immunosuppression" evidence="32">
    <location>
        <begin position="577"/>
        <end position="595"/>
    </location>
</feature>
<evidence type="ECO:0000256" key="32">
    <source>
        <dbReference type="HAMAP-Rule" id="MF_04083"/>
    </source>
</evidence>
<evidence type="ECO:0000256" key="8">
    <source>
        <dbReference type="ARBA" id="ARBA00022510"/>
    </source>
</evidence>
<feature type="region of interest" description="Disordered" evidence="34">
    <location>
        <begin position="454"/>
        <end position="477"/>
    </location>
</feature>
<feature type="compositionally biased region" description="Low complexity" evidence="34">
    <location>
        <begin position="138"/>
        <end position="152"/>
    </location>
</feature>
<dbReference type="Pfam" id="PF00516">
    <property type="entry name" value="GP120"/>
    <property type="match status" value="1"/>
</dbReference>
<feature type="lipid moiety-binding region" description="S-palmitoyl cysteine; by host" evidence="32">
    <location>
        <position position="767"/>
    </location>
</feature>
<keyword evidence="19 32" id="KW-1043">Host membrane</keyword>
<keyword evidence="15 32" id="KW-0053">Apoptosis</keyword>
<evidence type="ECO:0000256" key="15">
    <source>
        <dbReference type="ARBA" id="ARBA00022703"/>
    </source>
</evidence>
<feature type="coiled-coil region" evidence="32">
    <location>
        <begin position="636"/>
        <end position="670"/>
    </location>
</feature>
<evidence type="ECO:0000256" key="25">
    <source>
        <dbReference type="ARBA" id="ARBA00023136"/>
    </source>
</evidence>
<keyword evidence="31 32" id="KW-1160">Virus entry into host cell</keyword>
<comment type="domain">
    <text evidence="32">The membrane proximal external region (MPER) present in gp41 is a tryptophan-rich region recognized by the antibodies 2F5, Z13, and 4E10. MPER seems to play a role in fusion.</text>
</comment>
<evidence type="ECO:0000256" key="21">
    <source>
        <dbReference type="ARBA" id="ARBA00022890"/>
    </source>
</evidence>
<evidence type="ECO:0000256" key="20">
    <source>
        <dbReference type="ARBA" id="ARBA00022879"/>
    </source>
</evidence>
<gene>
    <name evidence="32 37" type="primary">env</name>
</gene>
<dbReference type="GO" id="GO:0019082">
    <property type="term" value="P:viral protein processing"/>
    <property type="evidence" value="ECO:0007669"/>
    <property type="project" value="UniProtKB-UniRule"/>
</dbReference>
<dbReference type="GO" id="GO:0039654">
    <property type="term" value="P:fusion of virus membrane with host endosome membrane"/>
    <property type="evidence" value="ECO:0007669"/>
    <property type="project" value="UniProtKB-UniRule"/>
</dbReference>
<keyword evidence="16 32" id="KW-0732">Signal</keyword>
<dbReference type="GO" id="GO:0020002">
    <property type="term" value="C:host cell plasma membrane"/>
    <property type="evidence" value="ECO:0007669"/>
    <property type="project" value="UniProtKB-SubCell"/>
</dbReference>
<comment type="PTM">
    <text evidence="32">Palmitoylation of the transmembrane protein and of Env polyprotein (prior to its proteolytic cleavage) is essential for their association with host cell membrane lipid rafts. Palmitoylation is therefore required for envelope trafficking to classical lipid rafts, but not for viral replication.</text>
</comment>
<dbReference type="InterPro" id="IPR000777">
    <property type="entry name" value="HIV1_Gp120"/>
</dbReference>
<evidence type="ECO:0000256" key="33">
    <source>
        <dbReference type="RuleBase" id="RU363095"/>
    </source>
</evidence>
<feature type="domain" description="Human immunodeficiency virus 1 envelope glycoprotein Gp120" evidence="35">
    <location>
        <begin position="33"/>
        <end position="514"/>
    </location>
</feature>
<comment type="domain">
    <text evidence="32">Some of the most genetically diverse regions of the viral genome are present in Env. They are called variable regions 1 through 5 (V1 through V5). Coreceptor usage of gp120 is determined mainly by the primary structure of the third variable region (V3) in the outer domain of gp120. The sequence of V3 determines which coreceptor, CCR5 and/or CXCR4 (corresponding to R5/macrophage, X4/T cell and R5X4/T cell and macrophage tropism), is used to trigger the fusion potential of the Env complex, and hence which cells the virus can infect. Binding to CCR5 involves a region adjacent in addition to V3.</text>
</comment>
<keyword evidence="10 32" id="KW-1165">Clathrin-mediated endocytosis of virus by host</keyword>
<evidence type="ECO:0000256" key="11">
    <source>
        <dbReference type="ARBA" id="ARBA00022581"/>
    </source>
</evidence>
<dbReference type="SUPFAM" id="SSF56502">
    <property type="entry name" value="gp120 core"/>
    <property type="match status" value="2"/>
</dbReference>
<keyword evidence="21 32" id="KW-1164">Virus endocytosis by host</keyword>
<dbReference type="Gene3D" id="1.10.287.210">
    <property type="match status" value="1"/>
</dbReference>
<comment type="PTM">
    <text evidence="32">Highly glycosylated by host. The high number of glycan on the protein is reffered to as 'glycan shield' because it contributes to hide protein sequence from adaptive immune system.</text>
</comment>
<reference evidence="37" key="1">
    <citation type="journal article" date="2019" name="PLoS ONE">
        <title>HIV-1 genetic diversity and demographic characteristics in Bulgaria.</title>
        <authorList>
            <person name="Billings E."/>
            <person name="Heipertz R.A."/>
            <person name="Varleva T."/>
            <person name="Sanders-Buell E."/>
            <person name="O'Sullivan A.M."/>
            <person name="Bose M."/>
            <person name="Howell S."/>
            <person name="Kijak G.H."/>
            <person name="Taskov H."/>
            <person name="Elenkov I."/>
            <person name="Nenova M."/>
            <person name="Popivanova N."/>
            <person name="Valenzuela A.B."/>
            <person name="Myles O."/>
            <person name="Bautista C.T."/>
            <person name="Robb M.L."/>
            <person name="Michael N.L."/>
            <person name="Kim J.H."/>
            <person name="Scott P.T."/>
            <person name="Tovanabutra S."/>
            <person name="Ake J.A."/>
        </authorList>
    </citation>
    <scope>NUCLEOTIDE SEQUENCE</scope>
    <source>
        <strain evidence="37">S_09_155</strain>
    </source>
</reference>
<keyword evidence="14 32" id="KW-0812">Transmembrane</keyword>
<comment type="subcellular location">
    <molecule>Surface protein gp120</molecule>
    <subcellularLocation>
        <location evidence="32">Virion membrane</location>
        <topology evidence="32">Peripheral membrane protein</topology>
    </subcellularLocation>
    <subcellularLocation>
        <location evidence="32">Host cell membrane</location>
        <topology evidence="32">Peripheral membrane protein</topology>
    </subcellularLocation>
    <subcellularLocation>
        <location evidence="32">Host endosome membrane</location>
        <topology evidence="32">Single-pass type I membrane protein</topology>
    </subcellularLocation>
    <text evidence="32">The surface protein is not anchored to the viral envelope, but associates with the extravirion surface through its binding to TM. It is probably concentrated at the site of budding and incorporated into the virions possibly by contacts between the cytoplasmic tail of Env and the N-terminus of Gag.</text>
</comment>
<keyword evidence="12 32" id="KW-1162">Viral penetration into host cytoplasm</keyword>
<keyword evidence="8 32" id="KW-1170">Fusion of virus membrane with host endosomal membrane</keyword>
<evidence type="ECO:0000256" key="17">
    <source>
        <dbReference type="ARBA" id="ARBA00022804"/>
    </source>
</evidence>
<keyword evidence="18 32" id="KW-0946">Virion</keyword>
<dbReference type="CDD" id="cd09909">
    <property type="entry name" value="HIV-1-like_HR1-HR2"/>
    <property type="match status" value="1"/>
</dbReference>
<protein>
    <recommendedName>
        <fullName evidence="32">Envelope glycoprotein gp160</fullName>
    </recommendedName>
    <alternativeName>
        <fullName evidence="32">Env polyprotein</fullName>
    </alternativeName>
    <component>
        <recommendedName>
            <fullName evidence="32">Surface protein gp120</fullName>
            <shortName evidence="32">SU</shortName>
        </recommendedName>
        <alternativeName>
            <fullName evidence="32">Glycoprotein 120</fullName>
            <shortName evidence="32">gp120</shortName>
        </alternativeName>
    </component>
    <component>
        <recommendedName>
            <fullName evidence="32">Transmembrane protein gp41</fullName>
            <shortName evidence="32">TM</shortName>
        </recommendedName>
        <alternativeName>
            <fullName evidence="32">Glycoprotein 41</fullName>
            <shortName evidence="32">gp41</shortName>
        </alternativeName>
    </component>
</protein>
<evidence type="ECO:0000256" key="9">
    <source>
        <dbReference type="ARBA" id="ARBA00022511"/>
    </source>
</evidence>
<name>A0A4Y5LAZ6_HV1</name>
<sequence length="859" mass="97003">MRVRGMQRNWQHLGRWGLLFLGTLIICNATDKLWVTVYYGVPVWKEATTTLFCASDAKGYEREVHNVWATHACVPTDPNPQEIFLINVTENFNMWENNMVEQMHKDIISLWDESLKPCVKLTPLCVTLHCIDANATNATTTNNTNNNPNNTTDKPKDTLKEDLGAIQNCSFNMTTVVTDKKLKVHALFYKLDIVSINNNSEYRLINCNTSTIKQACPKVSWDPIPIHYCAPAGYAILKCNDKTFNGTGPCNNVSSVQCTHGIKPVVSTQLLLNGSLAEEDIIIRFQNISDNAKTIIVHLNESVQINCTRPNNNTRKGIRIGPGQTFYATGEIIGDIRKAHCNVSGAQWNRTLERVRAKLKTHFNNKTIKFKASSGGDLEITMHSFNCRGEFFYCNTSGLFKDVVSNSTNETITLPCKIKQIINMWQGVGQAMYAPPIAGNITCNSNITGLLLTRDGGRNETTGNGTEEETFRPEGGNMKDNWRSELYKYKVVEIEPLGIAPTRAKRQVVTRQKRAVGIGALFLGFLGAAGSTMGAASITLTAQARQVLSGIVQQQNNLLRAIEAQQHLLQLTVWGIKQLQARILAVERYLQDQRLLGVWGCSGKLICPTNVPWNLSWSNKSYETIWDNMTWMEWEKEISKYSDTIYTLIEQSQYQQEKNEKELLELDKWTSLWNWFDISNWLWYIKIFIMIVGGLIGLRIVFAVLAIVNRVRKGYSPLSLQTLIPSPRGLDRPEEIEEGGGGQDNARSLRLVNGFLAIAWDDLRNLCLFSYRHLRDLILIAARIVNRGLQGLWEALKYLWNLTQYWSQELKNSAINLLDTVAVIVAEGTDRILEALQRAGRAILNIPRRVRQGLERALL</sequence>
<dbReference type="GO" id="GO:1903908">
    <property type="term" value="P:positive regulation of plasma membrane raft polarization"/>
    <property type="evidence" value="ECO:0007669"/>
    <property type="project" value="UniProtKB-UniRule"/>
</dbReference>
<dbReference type="GO" id="GO:0052031">
    <property type="term" value="P:symbiont-mediated perturbation of host defense response"/>
    <property type="evidence" value="ECO:0007669"/>
    <property type="project" value="UniProtKB-UniRule"/>
</dbReference>
<comment type="miscellaneous">
    <text evidence="32">Inhibitors targeting HIV-1 viral envelope proteins are used as antiretroviral drugs. Attachment of virions to the cell surface via non-specific interactions and CD4 binding can be blocked by inhibitors that include cyanovirin-N, cyclotriazadisulfonamide analogs, PRO 2000, TNX 355 and PRO 542. In addition, BMS 806 can block CD4-induced conformational changes. Env interactions with the coreceptor molecules can be targeted by CCR5 antagonists including SCH-D, maraviroc (UK 427857) and aplaviroc (GW 873140), and the CXCR4 antagonist AMD 070. Fusion of viral and cellular membranes can be inhibited by peptides such as enfuvirtide and tifuvirtide (T 1249). Resistance to inhibitors associated with mutations in Env are observed. Most of the time, single mutations confer only a modest reduction in drug susceptibility. Combination of several mutations is usually required to develop a high-level drug resistance.</text>
</comment>
<evidence type="ECO:0000256" key="10">
    <source>
        <dbReference type="ARBA" id="ARBA00022570"/>
    </source>
</evidence>
<keyword evidence="7 32" id="KW-1168">Fusion of virus membrane with host membrane</keyword>
<comment type="subcellular location">
    <molecule>Transmembrane protein gp41</molecule>
    <subcellularLocation>
        <location evidence="32">Virion membrane</location>
        <topology evidence="32">Single-pass type I membrane protein</topology>
    </subcellularLocation>
    <subcellularLocation>
        <location evidence="32">Host cell membrane</location>
        <topology evidence="32">Single-pass type I membrane protein</topology>
    </subcellularLocation>
    <subcellularLocation>
        <location evidence="32">Host endosome membrane</location>
        <topology evidence="32">Single-pass type I membrane protein</topology>
    </subcellularLocation>
    <text evidence="32">It is probably concentrated at the site of budding and incorporated into the virions possibly by contacts between the cytoplasmic tail of Env and the N-terminus of Gag.</text>
</comment>
<dbReference type="FunFam" id="1.10.287.210:FF:000001">
    <property type="entry name" value="Envelope glycoprotein gp160"/>
    <property type="match status" value="1"/>
</dbReference>
<accession>A0A4Y5LAZ6</accession>
<organism evidence="37">
    <name type="scientific">Human immunodeficiency virus type 1</name>
    <name type="common">HIV-1</name>
    <dbReference type="NCBI Taxonomy" id="11676"/>
    <lineage>
        <taxon>Viruses</taxon>
        <taxon>Riboviria</taxon>
        <taxon>Pararnavirae</taxon>
        <taxon>Artverviricota</taxon>
        <taxon>Revtraviricetes</taxon>
        <taxon>Ortervirales</taxon>
        <taxon>Retroviridae</taxon>
        <taxon>Orthoretrovirinae</taxon>
        <taxon>Lentivirus</taxon>
        <taxon>Lentivirus humimdef1</taxon>
    </lineage>
</organism>